<dbReference type="Proteomes" id="UP000034392">
    <property type="component" value="Chromosome"/>
</dbReference>
<dbReference type="EMBL" id="CP011452">
    <property type="protein sequence ID" value="AKH41804.1"/>
    <property type="molecule type" value="Genomic_DNA"/>
</dbReference>
<dbReference type="PATRIC" id="fig|1267766.3.peg.758"/>
<evidence type="ECO:0000313" key="2">
    <source>
        <dbReference type="Proteomes" id="UP000034392"/>
    </source>
</evidence>
<dbReference type="AlphaFoldDB" id="A0A0F7KQF3"/>
<dbReference type="InterPro" id="IPR000182">
    <property type="entry name" value="GNAT_dom"/>
</dbReference>
<proteinExistence type="predicted"/>
<organism evidence="1 2">
    <name type="scientific">Croceibacterium atlanticum</name>
    <dbReference type="NCBI Taxonomy" id="1267766"/>
    <lineage>
        <taxon>Bacteria</taxon>
        <taxon>Pseudomonadati</taxon>
        <taxon>Pseudomonadota</taxon>
        <taxon>Alphaproteobacteria</taxon>
        <taxon>Sphingomonadales</taxon>
        <taxon>Erythrobacteraceae</taxon>
        <taxon>Croceibacterium</taxon>
    </lineage>
</organism>
<name>A0A0F7KQF3_9SPHN</name>
<dbReference type="RefSeq" id="WP_046902765.1">
    <property type="nucleotide sequence ID" value="NZ_CP011452.2"/>
</dbReference>
<dbReference type="Pfam" id="PF00583">
    <property type="entry name" value="Acetyltransf_1"/>
    <property type="match status" value="1"/>
</dbReference>
<reference evidence="1" key="1">
    <citation type="submission" date="2015-05" db="EMBL/GenBank/DDBJ databases">
        <title>The complete genome of Altererythrobacter atlanticus strain 26DY36.</title>
        <authorList>
            <person name="Wu Y.-H."/>
            <person name="Cheng H."/>
            <person name="Wu X.-W."/>
        </authorList>
    </citation>
    <scope>NUCLEOTIDE SEQUENCE [LARGE SCALE GENOMIC DNA]</scope>
    <source>
        <strain evidence="1">26DY36</strain>
    </source>
</reference>
<keyword evidence="2" id="KW-1185">Reference proteome</keyword>
<dbReference type="SUPFAM" id="SSF55729">
    <property type="entry name" value="Acyl-CoA N-acyltransferases (Nat)"/>
    <property type="match status" value="1"/>
</dbReference>
<accession>A0A0F7KQF3</accession>
<protein>
    <submittedName>
        <fullName evidence="1">Uncharacterized protein</fullName>
    </submittedName>
</protein>
<sequence>MDSANQVMNQHFESSAAAFNPVRLSQLPQTRRAELLRRYERDVYGPAFPDASIREDPQYWARLLDADPYPAPPQPLIDVAMLVDGHDCPIGGATIEYYRGAKCGLLTYLSVAERERGQGHGRELAMLARRILDEMAEADTPMLAETERLEDAANPQEAAETEKRQRRLSALGARWIDFDYVMPPLRADSQPHRLHLLVFDPDRKLTSIEAGRVAVLIRELAAALGADLDAHEETRAMMDHLASMRLLPITSLPAIASA</sequence>
<dbReference type="STRING" id="1267766.WYH_00750"/>
<dbReference type="OrthoDB" id="4653355at2"/>
<dbReference type="InterPro" id="IPR016181">
    <property type="entry name" value="Acyl_CoA_acyltransferase"/>
</dbReference>
<dbReference type="KEGG" id="aay:WYH_00750"/>
<evidence type="ECO:0000313" key="1">
    <source>
        <dbReference type="EMBL" id="AKH41804.1"/>
    </source>
</evidence>
<dbReference type="GO" id="GO:0016747">
    <property type="term" value="F:acyltransferase activity, transferring groups other than amino-acyl groups"/>
    <property type="evidence" value="ECO:0007669"/>
    <property type="project" value="InterPro"/>
</dbReference>
<gene>
    <name evidence="1" type="ORF">WYH_00750</name>
</gene>